<evidence type="ECO:0000313" key="3">
    <source>
        <dbReference type="Proteomes" id="UP000290439"/>
    </source>
</evidence>
<dbReference type="GO" id="GO:0004658">
    <property type="term" value="F:propionyl-CoA carboxylase activity"/>
    <property type="evidence" value="ECO:0007669"/>
    <property type="project" value="InterPro"/>
</dbReference>
<dbReference type="GO" id="GO:0003989">
    <property type="term" value="F:acetyl-CoA carboxylase activity"/>
    <property type="evidence" value="ECO:0007669"/>
    <property type="project" value="InterPro"/>
</dbReference>
<dbReference type="AlphaFoldDB" id="A0A4U8VZQ6"/>
<dbReference type="Proteomes" id="UP000290439">
    <property type="component" value="Chromosome"/>
</dbReference>
<dbReference type="RefSeq" id="WP_130917426.1">
    <property type="nucleotide sequence ID" value="NZ_JBPAJI010000003.1"/>
</dbReference>
<reference evidence="2 3" key="1">
    <citation type="submission" date="2019-02" db="EMBL/GenBank/DDBJ databases">
        <authorList>
            <consortium name="Pathogen Informatics"/>
        </authorList>
    </citation>
    <scope>NUCLEOTIDE SEQUENCE [LARGE SCALE GENOMIC DNA]</scope>
    <source>
        <strain evidence="2 3">3012STDY6756504</strain>
    </source>
</reference>
<evidence type="ECO:0000256" key="1">
    <source>
        <dbReference type="SAM" id="MobiDB-lite"/>
    </source>
</evidence>
<dbReference type="InterPro" id="IPR032716">
    <property type="entry name" value="ACC_epsilon"/>
</dbReference>
<feature type="region of interest" description="Disordered" evidence="1">
    <location>
        <begin position="32"/>
        <end position="73"/>
    </location>
</feature>
<dbReference type="Pfam" id="PF13822">
    <property type="entry name" value="ACC_epsilon"/>
    <property type="match status" value="1"/>
</dbReference>
<dbReference type="EMBL" id="LR215973">
    <property type="protein sequence ID" value="VFA99061.1"/>
    <property type="molecule type" value="Genomic_DNA"/>
</dbReference>
<sequence>MTAIRVVAGNPTDAELAVLVLVLTAAITVEPPAAPATPIPNSAWRTSRTTRYRRSPAAWGPAPRQHRQPQPAS</sequence>
<gene>
    <name evidence="2" type="ORF">NCTC10797_02840</name>
</gene>
<accession>A0A4U8VZQ6</accession>
<organism evidence="2 3">
    <name type="scientific">Nocardia cyriacigeorgica</name>
    <dbReference type="NCBI Taxonomy" id="135487"/>
    <lineage>
        <taxon>Bacteria</taxon>
        <taxon>Bacillati</taxon>
        <taxon>Actinomycetota</taxon>
        <taxon>Actinomycetes</taxon>
        <taxon>Mycobacteriales</taxon>
        <taxon>Nocardiaceae</taxon>
        <taxon>Nocardia</taxon>
    </lineage>
</organism>
<protein>
    <recommendedName>
        <fullName evidence="4">Acyl-CoA carboxylase subunit epsilon</fullName>
    </recommendedName>
</protein>
<evidence type="ECO:0000313" key="2">
    <source>
        <dbReference type="EMBL" id="VFA99061.1"/>
    </source>
</evidence>
<proteinExistence type="predicted"/>
<name>A0A4U8VZQ6_9NOCA</name>
<evidence type="ECO:0008006" key="4">
    <source>
        <dbReference type="Google" id="ProtNLM"/>
    </source>
</evidence>
<feature type="compositionally biased region" description="Low complexity" evidence="1">
    <location>
        <begin position="55"/>
        <end position="73"/>
    </location>
</feature>